<organism evidence="1 2">
    <name type="scientific">Flavobacterium phage vB_FspM_immuto_2-6A</name>
    <dbReference type="NCBI Taxonomy" id="2801477"/>
    <lineage>
        <taxon>Viruses</taxon>
        <taxon>Duplodnaviria</taxon>
        <taxon>Heunggongvirae</taxon>
        <taxon>Uroviricota</taxon>
        <taxon>Caudoviricetes</taxon>
        <taxon>Immutovirus</taxon>
        <taxon>Immutovirus immuto</taxon>
    </lineage>
</organism>
<reference evidence="1 2" key="1">
    <citation type="submission" date="2020-12" db="EMBL/GenBank/DDBJ databases">
        <title>Dynamics of Baltic Sea phages driven by environmental changes.</title>
        <authorList>
            <person name="Hoetzinger M."/>
            <person name="Nilsson E."/>
            <person name="Holmfeldt K."/>
        </authorList>
    </citation>
    <scope>NUCLEOTIDE SEQUENCE [LARGE SCALE GENOMIC DNA]</scope>
</reference>
<name>A0A7T8ERT8_9CAUD</name>
<evidence type="ECO:0000313" key="2">
    <source>
        <dbReference type="Proteomes" id="UP000595566"/>
    </source>
</evidence>
<keyword evidence="2" id="KW-1185">Reference proteome</keyword>
<dbReference type="Proteomes" id="UP000595566">
    <property type="component" value="Segment"/>
</dbReference>
<evidence type="ECO:0000313" key="1">
    <source>
        <dbReference type="EMBL" id="QQO91724.1"/>
    </source>
</evidence>
<protein>
    <submittedName>
        <fullName evidence="1">Uncharacterized protein</fullName>
    </submittedName>
</protein>
<gene>
    <name evidence="1" type="ORF">immuto26A_45</name>
</gene>
<dbReference type="EMBL" id="MW353175">
    <property type="protein sequence ID" value="QQO91724.1"/>
    <property type="molecule type" value="Genomic_DNA"/>
</dbReference>
<sequence length="72" mass="8316">MKKTLVTVTVNGNEIAFVKDREYYFIHWGEQGKPRVIQKITTPSGRKPSQNSAYKQFLEAVQATKILKFSRI</sequence>
<accession>A0A7T8ERT8</accession>
<proteinExistence type="predicted"/>